<dbReference type="RefSeq" id="WP_072890207.1">
    <property type="nucleotide sequence ID" value="NZ_FRAE01000071.1"/>
</dbReference>
<evidence type="ECO:0000256" key="4">
    <source>
        <dbReference type="RuleBase" id="RU361172"/>
    </source>
</evidence>
<feature type="domain" description="Adenylosuccinate lyase C-terminal" evidence="5">
    <location>
        <begin position="371"/>
        <end position="455"/>
    </location>
</feature>
<dbReference type="GO" id="GO:0004018">
    <property type="term" value="F:N6-(1,2-dicarboxyethyl)AMP AMP-lyase (fumarate-forming) activity"/>
    <property type="evidence" value="ECO:0007669"/>
    <property type="project" value="UniProtKB-UniRule"/>
</dbReference>
<dbReference type="SUPFAM" id="SSF48557">
    <property type="entry name" value="L-aspartase-like"/>
    <property type="match status" value="1"/>
</dbReference>
<comment type="pathway">
    <text evidence="4">Purine metabolism; IMP biosynthesis via de novo pathway; 5-amino-1-(5-phospho-D-ribosyl)imidazole-4-carboxamide from 5-amino-1-(5-phospho-D-ribosyl)imidazole-4-carboxylate: step 2/2.</text>
</comment>
<dbReference type="Gene3D" id="1.10.275.60">
    <property type="match status" value="1"/>
</dbReference>
<dbReference type="InterPro" id="IPR020557">
    <property type="entry name" value="Fumarate_lyase_CS"/>
</dbReference>
<keyword evidence="1" id="KW-0028">Amino-acid biosynthesis</keyword>
<evidence type="ECO:0000313" key="7">
    <source>
        <dbReference type="Proteomes" id="UP000242497"/>
    </source>
</evidence>
<comment type="catalytic activity">
    <reaction evidence="4">
        <text>(2S)-2-[5-amino-1-(5-phospho-beta-D-ribosyl)imidazole-4-carboxamido]succinate = 5-amino-1-(5-phospho-beta-D-ribosyl)imidazole-4-carboxamide + fumarate</text>
        <dbReference type="Rhea" id="RHEA:23920"/>
        <dbReference type="ChEBI" id="CHEBI:29806"/>
        <dbReference type="ChEBI" id="CHEBI:58443"/>
        <dbReference type="ChEBI" id="CHEBI:58475"/>
        <dbReference type="EC" id="4.3.2.2"/>
    </reaction>
</comment>
<dbReference type="PANTHER" id="PTHR43172">
    <property type="entry name" value="ADENYLOSUCCINATE LYASE"/>
    <property type="match status" value="1"/>
</dbReference>
<proteinExistence type="inferred from homology"/>
<dbReference type="EC" id="4.3.2.2" evidence="3 4"/>
<evidence type="ECO:0000259" key="5">
    <source>
        <dbReference type="SMART" id="SM00998"/>
    </source>
</evidence>
<dbReference type="Pfam" id="PF10397">
    <property type="entry name" value="ADSL_C"/>
    <property type="match status" value="1"/>
</dbReference>
<dbReference type="CDD" id="cd03302">
    <property type="entry name" value="Adenylsuccinate_lyase_2"/>
    <property type="match status" value="1"/>
</dbReference>
<dbReference type="NCBIfam" id="TIGR00928">
    <property type="entry name" value="purB"/>
    <property type="match status" value="1"/>
</dbReference>
<dbReference type="SMART" id="SM00998">
    <property type="entry name" value="ADSL_C"/>
    <property type="match status" value="1"/>
</dbReference>
<dbReference type="AlphaFoldDB" id="A0A1M6SG06"/>
<dbReference type="OrthoDB" id="9768878at2"/>
<dbReference type="InterPro" id="IPR022761">
    <property type="entry name" value="Fumarate_lyase_N"/>
</dbReference>
<dbReference type="InterPro" id="IPR019468">
    <property type="entry name" value="AdenyloSucc_lyase_C"/>
</dbReference>
<dbReference type="GO" id="GO:0005829">
    <property type="term" value="C:cytosol"/>
    <property type="evidence" value="ECO:0007669"/>
    <property type="project" value="TreeGrafter"/>
</dbReference>
<dbReference type="GO" id="GO:0006189">
    <property type="term" value="P:'de novo' IMP biosynthetic process"/>
    <property type="evidence" value="ECO:0007669"/>
    <property type="project" value="UniProtKB-UniPathway"/>
</dbReference>
<reference evidence="7" key="1">
    <citation type="submission" date="2016-11" db="EMBL/GenBank/DDBJ databases">
        <authorList>
            <person name="Varghese N."/>
            <person name="Submissions S."/>
        </authorList>
    </citation>
    <scope>NUCLEOTIDE SEQUENCE [LARGE SCALE GENOMIC DNA]</scope>
    <source>
        <strain evidence="7">DSM 15518</strain>
    </source>
</reference>
<comment type="catalytic activity">
    <reaction evidence="4">
        <text>N(6)-(1,2-dicarboxyethyl)-AMP = fumarate + AMP</text>
        <dbReference type="Rhea" id="RHEA:16853"/>
        <dbReference type="ChEBI" id="CHEBI:29806"/>
        <dbReference type="ChEBI" id="CHEBI:57567"/>
        <dbReference type="ChEBI" id="CHEBI:456215"/>
        <dbReference type="EC" id="4.3.2.2"/>
    </reaction>
</comment>
<keyword evidence="7" id="KW-1185">Reference proteome</keyword>
<gene>
    <name evidence="6" type="ORF">SAMN02744037_02341</name>
</gene>
<dbReference type="PRINTS" id="PR00149">
    <property type="entry name" value="FUMRATELYASE"/>
</dbReference>
<dbReference type="Pfam" id="PF00206">
    <property type="entry name" value="Lyase_1"/>
    <property type="match status" value="1"/>
</dbReference>
<dbReference type="GO" id="GO:0008652">
    <property type="term" value="P:amino acid biosynthetic process"/>
    <property type="evidence" value="ECO:0007669"/>
    <property type="project" value="UniProtKB-KW"/>
</dbReference>
<dbReference type="InterPro" id="IPR008948">
    <property type="entry name" value="L-Aspartase-like"/>
</dbReference>
<dbReference type="InterPro" id="IPR000362">
    <property type="entry name" value="Fumarate_lyase_fam"/>
</dbReference>
<dbReference type="PANTHER" id="PTHR43172:SF1">
    <property type="entry name" value="ADENYLOSUCCINATE LYASE"/>
    <property type="match status" value="1"/>
</dbReference>
<comment type="similarity">
    <text evidence="4">Belongs to the lyase 1 family. Adenylosuccinate lyase subfamily.</text>
</comment>
<evidence type="ECO:0000256" key="3">
    <source>
        <dbReference type="NCBIfam" id="TIGR00928"/>
    </source>
</evidence>
<dbReference type="UniPathway" id="UPA00075">
    <property type="reaction ID" value="UER00336"/>
</dbReference>
<evidence type="ECO:0000256" key="1">
    <source>
        <dbReference type="ARBA" id="ARBA00022605"/>
    </source>
</evidence>
<dbReference type="PROSITE" id="PS00163">
    <property type="entry name" value="FUMARATE_LYASES"/>
    <property type="match status" value="1"/>
</dbReference>
<comment type="pathway">
    <text evidence="4">Purine metabolism; AMP biosynthesis via de novo pathway; AMP from IMP: step 2/2.</text>
</comment>
<protein>
    <recommendedName>
        <fullName evidence="3 4">Adenylosuccinate lyase</fullName>
        <shortName evidence="4">ASL</shortName>
        <ecNumber evidence="3 4">4.3.2.2</ecNumber>
    </recommendedName>
    <alternativeName>
        <fullName evidence="4">Adenylosuccinase</fullName>
    </alternativeName>
</protein>
<dbReference type="Proteomes" id="UP000242497">
    <property type="component" value="Unassembled WGS sequence"/>
</dbReference>
<name>A0A1M6SG06_9FIRM</name>
<accession>A0A1M6SG06</accession>
<keyword evidence="4" id="KW-0658">Purine biosynthesis</keyword>
<dbReference type="EMBL" id="FRAE01000071">
    <property type="protein sequence ID" value="SHK43663.1"/>
    <property type="molecule type" value="Genomic_DNA"/>
</dbReference>
<dbReference type="UniPathway" id="UPA00074">
    <property type="reaction ID" value="UER00132"/>
</dbReference>
<dbReference type="Gene3D" id="1.10.40.30">
    <property type="entry name" value="Fumarase/aspartase (C-terminal domain)"/>
    <property type="match status" value="1"/>
</dbReference>
<keyword evidence="2 4" id="KW-0456">Lyase</keyword>
<dbReference type="Gene3D" id="1.20.200.10">
    <property type="entry name" value="Fumarase/aspartase (Central domain)"/>
    <property type="match status" value="1"/>
</dbReference>
<dbReference type="InterPro" id="IPR004769">
    <property type="entry name" value="Pur_lyase"/>
</dbReference>
<dbReference type="STRING" id="1123349.SAMN02744037_02341"/>
<sequence length="478" mass="54788">MKNYNNYQNPLIERYSSKEMSYIFSPESKFKTWRKLWVALAEAEMELGINISKEQIDELKANVDNINFEDAKKFEKETRHDVMSHVKAYGLLCPKAKGIIHLGATSAYVGDNTDIILMKDAMELVRIKLVNLINNLKNFAFKYKDIPTLGFTHFQAAQLTTVGKRACLWIQDLLIDLEDLTYRIENLKLRGVKGTTGTQASFLSLFEGNHEKVKELDKLVCSKMGFERSYPVTGQTYTRKLDHQVLSILSSIAQSIHKMTNDIRLLQSLKEIEEPFAKNQIGSSAMAYKRNPMRSERISSLCKYVIAETLNPALIHSTQWLERTLDDSANRRLSIAQSFLAIDAILEIGINVTDGLVVYENMIKRHINEELPFMATETILMEAVKRGGDRQELHEKIRVYSMESAKRVKQEGKENDLIERIIKDDDFKMSKEEIISIMDPSNFVGRAPVQVVEFIDEHINPVIEKFKNNLGIKVDLNV</sequence>
<dbReference type="GO" id="GO:0070626">
    <property type="term" value="F:(S)-2-(5-amino-1-(5-phospho-D-ribosyl)imidazole-4-carboxamido) succinate lyase (fumarate-forming) activity"/>
    <property type="evidence" value="ECO:0007669"/>
    <property type="project" value="TreeGrafter"/>
</dbReference>
<dbReference type="GO" id="GO:0044208">
    <property type="term" value="P:'de novo' AMP biosynthetic process"/>
    <property type="evidence" value="ECO:0007669"/>
    <property type="project" value="UniProtKB-UniPathway"/>
</dbReference>
<evidence type="ECO:0000313" key="6">
    <source>
        <dbReference type="EMBL" id="SHK43663.1"/>
    </source>
</evidence>
<organism evidence="6 7">
    <name type="scientific">Tepidibacter formicigenes DSM 15518</name>
    <dbReference type="NCBI Taxonomy" id="1123349"/>
    <lineage>
        <taxon>Bacteria</taxon>
        <taxon>Bacillati</taxon>
        <taxon>Bacillota</taxon>
        <taxon>Clostridia</taxon>
        <taxon>Peptostreptococcales</taxon>
        <taxon>Peptostreptococcaceae</taxon>
        <taxon>Tepidibacter</taxon>
    </lineage>
</organism>
<evidence type="ECO:0000256" key="2">
    <source>
        <dbReference type="ARBA" id="ARBA00023239"/>
    </source>
</evidence>